<comment type="caution">
    <text evidence="1">The sequence shown here is derived from an EMBL/GenBank/DDBJ whole genome shotgun (WGS) entry which is preliminary data.</text>
</comment>
<protein>
    <submittedName>
        <fullName evidence="1">Uncharacterized protein</fullName>
    </submittedName>
</protein>
<accession>A0AAV7LE06</accession>
<dbReference type="EMBL" id="JANPWB010000015">
    <property type="protein sequence ID" value="KAJ1088579.1"/>
    <property type="molecule type" value="Genomic_DNA"/>
</dbReference>
<dbReference type="AlphaFoldDB" id="A0AAV7LE06"/>
<organism evidence="1 2">
    <name type="scientific">Pleurodeles waltl</name>
    <name type="common">Iberian ribbed newt</name>
    <dbReference type="NCBI Taxonomy" id="8319"/>
    <lineage>
        <taxon>Eukaryota</taxon>
        <taxon>Metazoa</taxon>
        <taxon>Chordata</taxon>
        <taxon>Craniata</taxon>
        <taxon>Vertebrata</taxon>
        <taxon>Euteleostomi</taxon>
        <taxon>Amphibia</taxon>
        <taxon>Batrachia</taxon>
        <taxon>Caudata</taxon>
        <taxon>Salamandroidea</taxon>
        <taxon>Salamandridae</taxon>
        <taxon>Pleurodelinae</taxon>
        <taxon>Pleurodeles</taxon>
    </lineage>
</organism>
<proteinExistence type="predicted"/>
<dbReference type="Proteomes" id="UP001066276">
    <property type="component" value="Chromosome 11"/>
</dbReference>
<evidence type="ECO:0000313" key="1">
    <source>
        <dbReference type="EMBL" id="KAJ1088579.1"/>
    </source>
</evidence>
<keyword evidence="2" id="KW-1185">Reference proteome</keyword>
<sequence>MPRGRCIEIRLDPVGMECKFLPHGRRCLDSSPEVRLRRSGLAVCRSSGLCGKFPVATLALRRSFLCEVGLRRSGLACGEFFTAIQSVRRFLQSVHRFPPHRNFFLQE</sequence>
<name>A0AAV7LE06_PLEWA</name>
<evidence type="ECO:0000313" key="2">
    <source>
        <dbReference type="Proteomes" id="UP001066276"/>
    </source>
</evidence>
<reference evidence="1" key="1">
    <citation type="journal article" date="2022" name="bioRxiv">
        <title>Sequencing and chromosome-scale assembly of the giantPleurodeles waltlgenome.</title>
        <authorList>
            <person name="Brown T."/>
            <person name="Elewa A."/>
            <person name="Iarovenko S."/>
            <person name="Subramanian E."/>
            <person name="Araus A.J."/>
            <person name="Petzold A."/>
            <person name="Susuki M."/>
            <person name="Suzuki K.-i.T."/>
            <person name="Hayashi T."/>
            <person name="Toyoda A."/>
            <person name="Oliveira C."/>
            <person name="Osipova E."/>
            <person name="Leigh N.D."/>
            <person name="Simon A."/>
            <person name="Yun M.H."/>
        </authorList>
    </citation>
    <scope>NUCLEOTIDE SEQUENCE</scope>
    <source>
        <strain evidence="1">20211129_DDA</strain>
        <tissue evidence="1">Liver</tissue>
    </source>
</reference>
<gene>
    <name evidence="1" type="ORF">NDU88_001736</name>
</gene>